<feature type="region of interest" description="Disordered" evidence="1">
    <location>
        <begin position="85"/>
        <end position="124"/>
    </location>
</feature>
<gene>
    <name evidence="2" type="ORF">ACFO3D_11625</name>
</gene>
<sequence length="154" mass="17289">MDIILILIAIIGAVAGFFKDKSDKDPGGQKRTINVPRPTPTPSGGAGRHYPVEETETSDTVTISKRQQEQRERLAERVNTATQVEMDNRKHDSSIGEVTKRSHTDLSKEQKQFKSQVKRNLSRKGLVNGIVMSEILGPPRAVKPYRSVIEQRRK</sequence>
<evidence type="ECO:0000313" key="3">
    <source>
        <dbReference type="Proteomes" id="UP001595989"/>
    </source>
</evidence>
<accession>A0ABV9DLI7</accession>
<feature type="compositionally biased region" description="Basic and acidic residues" evidence="1">
    <location>
        <begin position="86"/>
        <end position="112"/>
    </location>
</feature>
<organism evidence="2 3">
    <name type="scientific">Virgibacillus kekensis</name>
    <dbReference type="NCBI Taxonomy" id="202261"/>
    <lineage>
        <taxon>Bacteria</taxon>
        <taxon>Bacillati</taxon>
        <taxon>Bacillota</taxon>
        <taxon>Bacilli</taxon>
        <taxon>Bacillales</taxon>
        <taxon>Bacillaceae</taxon>
        <taxon>Virgibacillus</taxon>
    </lineage>
</organism>
<protein>
    <submittedName>
        <fullName evidence="2">Uncharacterized protein</fullName>
    </submittedName>
</protein>
<dbReference type="RefSeq" id="WP_390296122.1">
    <property type="nucleotide sequence ID" value="NZ_JBHSFU010000006.1"/>
</dbReference>
<evidence type="ECO:0000256" key="1">
    <source>
        <dbReference type="SAM" id="MobiDB-lite"/>
    </source>
</evidence>
<proteinExistence type="predicted"/>
<comment type="caution">
    <text evidence="2">The sequence shown here is derived from an EMBL/GenBank/DDBJ whole genome shotgun (WGS) entry which is preliminary data.</text>
</comment>
<evidence type="ECO:0000313" key="2">
    <source>
        <dbReference type="EMBL" id="MFC4558855.1"/>
    </source>
</evidence>
<feature type="region of interest" description="Disordered" evidence="1">
    <location>
        <begin position="19"/>
        <end position="64"/>
    </location>
</feature>
<dbReference type="EMBL" id="JBHSFU010000006">
    <property type="protein sequence ID" value="MFC4558855.1"/>
    <property type="molecule type" value="Genomic_DNA"/>
</dbReference>
<dbReference type="Proteomes" id="UP001595989">
    <property type="component" value="Unassembled WGS sequence"/>
</dbReference>
<name>A0ABV9DLI7_9BACI</name>
<reference evidence="3" key="1">
    <citation type="journal article" date="2019" name="Int. J. Syst. Evol. Microbiol.">
        <title>The Global Catalogue of Microorganisms (GCM) 10K type strain sequencing project: providing services to taxonomists for standard genome sequencing and annotation.</title>
        <authorList>
            <consortium name="The Broad Institute Genomics Platform"/>
            <consortium name="The Broad Institute Genome Sequencing Center for Infectious Disease"/>
            <person name="Wu L."/>
            <person name="Ma J."/>
        </authorList>
    </citation>
    <scope>NUCLEOTIDE SEQUENCE [LARGE SCALE GENOMIC DNA]</scope>
    <source>
        <strain evidence="3">CGMCC 4.7426</strain>
    </source>
</reference>
<feature type="compositionally biased region" description="Basic and acidic residues" evidence="1">
    <location>
        <begin position="19"/>
        <end position="28"/>
    </location>
</feature>
<keyword evidence="3" id="KW-1185">Reference proteome</keyword>